<gene>
    <name evidence="4" type="ORF">ADUPG1_000466</name>
</gene>
<dbReference type="Gene3D" id="3.40.50.300">
    <property type="entry name" value="P-loop containing nucleotide triphosphate hydrolases"/>
    <property type="match status" value="1"/>
</dbReference>
<dbReference type="PANTHER" id="PTHR10953:SF6">
    <property type="entry name" value="NEDD8-ACTIVATING ENZYME E1 CATALYTIC SUBUNIT"/>
    <property type="match status" value="1"/>
</dbReference>
<sequence>MVLVSIFRALGCEIIQLLLESGFFKFILCDIDKVEAVNIPHQSLFSMEDVGEYKVDAAKKYIDGYVSSNQFDKIDDKDKKKAIVSTFTGDCCELSTDLFSSSLCVFLCVDNLETREKVNKIVVSIVRKQLGLPLLIEGGTSGILGHARIIVPGYTPCLSCYETYSHGAHIRALCSIREIPRTPADCVVSVVMGGIFEEEHDGRSPVSISVEDSKNVLELSRIQAAKYKIVPMPTMDDVSYVMNKSAPTIPETNNLVAAVMVEALFCSCGIVSPLGKEPVNYWQISMGKGPSASPMSMVKNDHCHISMIDIQALITELDSPILVSIIIGGVIIVIGIIFLLLKLISPKDCNIVITGPSGTNKTKLFYYLVSGGKWLPSVSSQQLNEFSLGKIPFSEKRKCRISDIPGSSSLIKELMEDKLPEASLVCLCIDGKRLGKDVSHDRALLSIIRRVFGGLSDLELGNSSTVATNTIEDVLGNKLPEASLVCLCIDGKRLGKDVSHDRALLSIIRRVFGGLSDLELGNSSTVATNTIEDVLGSPYYSKSKYDVVLVFSNVKSIEDGTKKLDKVIERFLLGHGINAKDSFVTCELPHFIIAEKSSDDVNMTEFVKFLKQKL</sequence>
<organism evidence="4 5">
    <name type="scientific">Aduncisulcus paluster</name>
    <dbReference type="NCBI Taxonomy" id="2918883"/>
    <lineage>
        <taxon>Eukaryota</taxon>
        <taxon>Metamonada</taxon>
        <taxon>Carpediemonas-like organisms</taxon>
        <taxon>Aduncisulcus</taxon>
    </lineage>
</organism>
<reference evidence="4" key="1">
    <citation type="submission" date="2022-03" db="EMBL/GenBank/DDBJ databases">
        <title>Draft genome sequence of Aduncisulcus paluster, a free-living microaerophilic Fornicata.</title>
        <authorList>
            <person name="Yuyama I."/>
            <person name="Kume K."/>
            <person name="Tamura T."/>
            <person name="Inagaki Y."/>
            <person name="Hashimoto T."/>
        </authorList>
    </citation>
    <scope>NUCLEOTIDE SEQUENCE</scope>
    <source>
        <strain evidence="4">NY0171</strain>
    </source>
</reference>
<comment type="caution">
    <text evidence="4">The sequence shown here is derived from an EMBL/GenBank/DDBJ whole genome shotgun (WGS) entry which is preliminary data.</text>
</comment>
<dbReference type="Proteomes" id="UP001057375">
    <property type="component" value="Unassembled WGS sequence"/>
</dbReference>
<proteinExistence type="inferred from homology"/>
<dbReference type="EC" id="6.2.1.64" evidence="1"/>
<comment type="function">
    <text evidence="1">Catalytic subunit of the dimeric E1 enzyme, which activates NEDD8.</text>
</comment>
<keyword evidence="2" id="KW-0812">Transmembrane</keyword>
<comment type="similarity">
    <text evidence="1">Belongs to the ubiquitin-activating E1 family. UBA3 subfamily.</text>
</comment>
<dbReference type="SUPFAM" id="SSF69572">
    <property type="entry name" value="Activating enzymes of the ubiquitin-like proteins"/>
    <property type="match status" value="1"/>
</dbReference>
<keyword evidence="1" id="KW-0833">Ubl conjugation pathway</keyword>
<feature type="domain" description="THIF-type NAD/FAD binding fold" evidence="3">
    <location>
        <begin position="9"/>
        <end position="261"/>
    </location>
</feature>
<evidence type="ECO:0000256" key="1">
    <source>
        <dbReference type="RuleBase" id="RU368009"/>
    </source>
</evidence>
<keyword evidence="2" id="KW-0472">Membrane</keyword>
<dbReference type="InterPro" id="IPR035985">
    <property type="entry name" value="Ubiquitin-activating_enz"/>
</dbReference>
<keyword evidence="2" id="KW-1133">Transmembrane helix</keyword>
<dbReference type="Pfam" id="PF00899">
    <property type="entry name" value="ThiF"/>
    <property type="match status" value="1"/>
</dbReference>
<feature type="transmembrane region" description="Helical" evidence="2">
    <location>
        <begin position="321"/>
        <end position="341"/>
    </location>
</feature>
<protein>
    <recommendedName>
        <fullName evidence="1">NEDD8-activating enzyme E1 catalytic subunit</fullName>
        <ecNumber evidence="1">6.2.1.64</ecNumber>
    </recommendedName>
</protein>
<keyword evidence="1" id="KW-0436">Ligase</keyword>
<comment type="catalytic activity">
    <reaction evidence="1">
        <text>ATP + [NEDD8 protein] + [E1 NEDD8-activating enzyme]-L-cysteine = AMP + diphosphate + [E1 NEDD8-activating enzyme]-S-[NEDD8 protein]-yl-L-cysteine.</text>
        <dbReference type="EC" id="6.2.1.64"/>
    </reaction>
</comment>
<keyword evidence="1" id="KW-0547">Nucleotide-binding</keyword>
<evidence type="ECO:0000259" key="3">
    <source>
        <dbReference type="Pfam" id="PF00899"/>
    </source>
</evidence>
<evidence type="ECO:0000313" key="4">
    <source>
        <dbReference type="EMBL" id="GKT28151.1"/>
    </source>
</evidence>
<accession>A0ABQ5K6F7</accession>
<evidence type="ECO:0000256" key="2">
    <source>
        <dbReference type="SAM" id="Phobius"/>
    </source>
</evidence>
<dbReference type="InterPro" id="IPR000594">
    <property type="entry name" value="ThiF_NAD_FAD-bd"/>
</dbReference>
<name>A0ABQ5K6F7_9EUKA</name>
<comment type="pathway">
    <text evidence="1">Protein modification; protein neddylation.</text>
</comment>
<dbReference type="InterPro" id="IPR027417">
    <property type="entry name" value="P-loop_NTPase"/>
</dbReference>
<dbReference type="InterPro" id="IPR045886">
    <property type="entry name" value="ThiF/MoeB/HesA"/>
</dbReference>
<keyword evidence="1" id="KW-0067">ATP-binding</keyword>
<dbReference type="EMBL" id="BQXS01000164">
    <property type="protein sequence ID" value="GKT28151.1"/>
    <property type="molecule type" value="Genomic_DNA"/>
</dbReference>
<dbReference type="Gene3D" id="3.40.50.720">
    <property type="entry name" value="NAD(P)-binding Rossmann-like Domain"/>
    <property type="match status" value="1"/>
</dbReference>
<keyword evidence="5" id="KW-1185">Reference proteome</keyword>
<evidence type="ECO:0000313" key="5">
    <source>
        <dbReference type="Proteomes" id="UP001057375"/>
    </source>
</evidence>
<dbReference type="PANTHER" id="PTHR10953">
    <property type="entry name" value="UBIQUITIN-ACTIVATING ENZYME E1"/>
    <property type="match status" value="1"/>
</dbReference>